<dbReference type="PANTHER" id="PTHR43108:SF8">
    <property type="entry name" value="SD21168P"/>
    <property type="match status" value="1"/>
</dbReference>
<reference evidence="7 8" key="1">
    <citation type="journal article" date="2003" name="DNA Res.">
        <title>Complete genome structure of Gloeobacter violaceus PCC 7421, a cyanobacterium that lacks thylakoids.</title>
        <authorList>
            <person name="Nakamura Y."/>
            <person name="Kaneko T."/>
            <person name="Sato S."/>
            <person name="Mimuro M."/>
            <person name="Miyashita H."/>
            <person name="Tsuchiya T."/>
            <person name="Sasamoto S."/>
            <person name="Watanabe A."/>
            <person name="Kawashima K."/>
            <person name="Kishida Y."/>
            <person name="Kiyokawa C."/>
            <person name="Kohara M."/>
            <person name="Matsumoto M."/>
            <person name="Matsuno A."/>
            <person name="Nakazaki N."/>
            <person name="Shimpo S."/>
            <person name="Takeuchi C."/>
            <person name="Yamada M."/>
            <person name="Tabata S."/>
        </authorList>
    </citation>
    <scope>NUCLEOTIDE SEQUENCE [LARGE SCALE GENOMIC DNA]</scope>
    <source>
        <strain evidence="8">ATCC 29082 / PCC 7421</strain>
    </source>
</reference>
<dbReference type="eggNOG" id="COG3119">
    <property type="taxonomic scope" value="Bacteria"/>
</dbReference>
<dbReference type="InterPro" id="IPR028994">
    <property type="entry name" value="Integrin_alpha_N"/>
</dbReference>
<dbReference type="InterPro" id="IPR017850">
    <property type="entry name" value="Alkaline_phosphatase_core_sf"/>
</dbReference>
<dbReference type="InterPro" id="IPR024607">
    <property type="entry name" value="Sulfatase_CS"/>
</dbReference>
<dbReference type="EnsemblBacteria" id="BAC88581">
    <property type="protein sequence ID" value="BAC88581"/>
    <property type="gene ID" value="BAC88581"/>
</dbReference>
<evidence type="ECO:0000313" key="8">
    <source>
        <dbReference type="Proteomes" id="UP000000557"/>
    </source>
</evidence>
<dbReference type="PANTHER" id="PTHR43108">
    <property type="entry name" value="N-ACETYLGLUCOSAMINE-6-SULFATASE FAMILY MEMBER"/>
    <property type="match status" value="1"/>
</dbReference>
<feature type="domain" description="Sulfatase N-terminal" evidence="6">
    <location>
        <begin position="36"/>
        <end position="361"/>
    </location>
</feature>
<dbReference type="PATRIC" id="fig|251221.4.peg.649"/>
<dbReference type="OrthoDB" id="279611at2"/>
<dbReference type="AlphaFoldDB" id="Q7NMX5"/>
<evidence type="ECO:0000256" key="4">
    <source>
        <dbReference type="ARBA" id="ARBA00023180"/>
    </source>
</evidence>
<dbReference type="PROSITE" id="PS00523">
    <property type="entry name" value="SULFATASE_1"/>
    <property type="match status" value="1"/>
</dbReference>
<feature type="chain" id="PRO_5004290549" evidence="5">
    <location>
        <begin position="33"/>
        <end position="834"/>
    </location>
</feature>
<keyword evidence="4" id="KW-0325">Glycoprotein</keyword>
<comment type="similarity">
    <text evidence="1">Belongs to the sulfatase family.</text>
</comment>
<dbReference type="SUPFAM" id="SSF53649">
    <property type="entry name" value="Alkaline phosphatase-like"/>
    <property type="match status" value="1"/>
</dbReference>
<dbReference type="PhylomeDB" id="Q7NMX5"/>
<dbReference type="FunCoup" id="Q7NMX5">
    <property type="interactions" value="2"/>
</dbReference>
<dbReference type="Pfam" id="PF00884">
    <property type="entry name" value="Sulfatase"/>
    <property type="match status" value="1"/>
</dbReference>
<reference evidence="7 8" key="2">
    <citation type="journal article" date="2003" name="DNA Res.">
        <title>Complete genome structure of Gloeobacter violaceus PCC 7421, a cyanobacterium that lacks thylakoids (supplement).</title>
        <authorList>
            <person name="Nakamura Y."/>
            <person name="Kaneko T."/>
            <person name="Sato S."/>
            <person name="Mimuro M."/>
            <person name="Miyashita H."/>
            <person name="Tsuchiya T."/>
            <person name="Sasamoto S."/>
            <person name="Watanabe A."/>
            <person name="Kawashima K."/>
            <person name="Kishida Y."/>
            <person name="Kiyokawa C."/>
            <person name="Kohara M."/>
            <person name="Matsumoto M."/>
            <person name="Matsuno A."/>
            <person name="Nakazaki N."/>
            <person name="Shimpo S."/>
            <person name="Takeuchi C."/>
            <person name="Yamada M."/>
            <person name="Tabata S."/>
        </authorList>
    </citation>
    <scope>NUCLEOTIDE SEQUENCE [LARGE SCALE GENOMIC DNA]</scope>
    <source>
        <strain evidence="8">ATCC 29082 / PCC 7421</strain>
    </source>
</reference>
<evidence type="ECO:0000256" key="1">
    <source>
        <dbReference type="ARBA" id="ARBA00008779"/>
    </source>
</evidence>
<name>Q7NMX5_GLOVI</name>
<keyword evidence="3" id="KW-0378">Hydrolase</keyword>
<dbReference type="Gene3D" id="3.40.720.10">
    <property type="entry name" value="Alkaline Phosphatase, subunit A"/>
    <property type="match status" value="1"/>
</dbReference>
<feature type="signal peptide" evidence="5">
    <location>
        <begin position="1"/>
        <end position="32"/>
    </location>
</feature>
<sequence>MNSSPPTAAPSALASAATAAIGIFFSTAAAIAAPPPNVVLIVTDDQAWNTLAYMPKLQSQLASQGVTFTNAFAGQSLCCPSRATILTGRYPHNHGVLGNDAPFGGALAFYDASTLPVWLQESGYRTGLFGKYFNGYSYSAFYTPPGWDEWQTFQLAGYYNYRINANGTIEDYGRSESNYSTDVLTQKAVAFITNSAASDKPFFLFLAPFAPHAPYTPAPRHAGRYADIPPWRPPNYNEQDVLDKPTWVQKLRPASPQTQTDYDKERQAYLEMLLAVDDGVESILQALESTGQRENTLVIFTSDNGLTWGEHRWWEKGCSYEESLRVPMVVSFPGVSTAARQEELLVLNMDLTATIAEAAGIPIPATVDGRSLLPILKGQAVSWREQFLFEGWQLTPTHAGVRSTAWKYMENLAGEQELYNLIDDPYELDNAVGVADYGAQVAELQATLAQMRYSAKGMAPYLLVHSPSFGNNLLEKVGENNPAVLRTDMTAWPNRYRVYRKSARDGGLLGQMTYREDLFPEVEAIALPDINGNGAYEVAVQSLSADKSGRLIEVRDSLSGELIREVRPSSDVGKLDVYPDLGGNGYPEIAVLSGKEGRIELFDTRTGRKTTVSLGAPPAGGLAAQEPATFGWIPDINDNGKPEFVVLWLSRLKEVAGSQQPADPYYQVFDPLSKQTLSSVTLQSVTGVPDLVGLPDISGNGAPEIAVLQGNAPVSVTVKDSKTGTTVATLDYPGLVYARAMAMVATEGGPEIAVLGTGQGWSNQVILKGAASGTSRQITFDKNFLTRDLEVLADTNGNGRPELAVLLANPDSGVLKLQLRDTGTGELVRDVLYP</sequence>
<dbReference type="STRING" id="251221.gene:10758115"/>
<proteinExistence type="inferred from homology"/>
<gene>
    <name evidence="7" type="ordered locus">gll0640</name>
</gene>
<dbReference type="CDD" id="cd16147">
    <property type="entry name" value="G6S"/>
    <property type="match status" value="1"/>
</dbReference>
<dbReference type="Proteomes" id="UP000000557">
    <property type="component" value="Chromosome"/>
</dbReference>
<dbReference type="GO" id="GO:0016787">
    <property type="term" value="F:hydrolase activity"/>
    <property type="evidence" value="ECO:0007669"/>
    <property type="project" value="UniProtKB-KW"/>
</dbReference>
<dbReference type="EMBL" id="BA000045">
    <property type="protein sequence ID" value="BAC88581.1"/>
    <property type="molecule type" value="Genomic_DNA"/>
</dbReference>
<keyword evidence="2 5" id="KW-0732">Signal</keyword>
<protein>
    <submittedName>
        <fullName evidence="7">Gll0640 protein</fullName>
    </submittedName>
</protein>
<dbReference type="InterPro" id="IPR000917">
    <property type="entry name" value="Sulfatase_N"/>
</dbReference>
<dbReference type="SUPFAM" id="SSF69318">
    <property type="entry name" value="Integrin alpha N-terminal domain"/>
    <property type="match status" value="1"/>
</dbReference>
<keyword evidence="8" id="KW-1185">Reference proteome</keyword>
<dbReference type="RefSeq" id="WP_011140642.1">
    <property type="nucleotide sequence ID" value="NC_005125.1"/>
</dbReference>
<evidence type="ECO:0000256" key="2">
    <source>
        <dbReference type="ARBA" id="ARBA00022729"/>
    </source>
</evidence>
<dbReference type="InParanoid" id="Q7NMX5"/>
<dbReference type="KEGG" id="gvi:gll0640"/>
<evidence type="ECO:0000259" key="6">
    <source>
        <dbReference type="Pfam" id="PF00884"/>
    </source>
</evidence>
<evidence type="ECO:0000313" key="7">
    <source>
        <dbReference type="EMBL" id="BAC88581.1"/>
    </source>
</evidence>
<evidence type="ECO:0000256" key="5">
    <source>
        <dbReference type="SAM" id="SignalP"/>
    </source>
</evidence>
<accession>Q7NMX5</accession>
<dbReference type="HOGENOM" id="CLU_340338_0_0_3"/>
<evidence type="ECO:0000256" key="3">
    <source>
        <dbReference type="ARBA" id="ARBA00022801"/>
    </source>
</evidence>
<organism evidence="7 8">
    <name type="scientific">Gloeobacter violaceus (strain ATCC 29082 / PCC 7421)</name>
    <dbReference type="NCBI Taxonomy" id="251221"/>
    <lineage>
        <taxon>Bacteria</taxon>
        <taxon>Bacillati</taxon>
        <taxon>Cyanobacteriota</taxon>
        <taxon>Cyanophyceae</taxon>
        <taxon>Gloeobacterales</taxon>
        <taxon>Gloeobacteraceae</taxon>
        <taxon>Gloeobacter</taxon>
    </lineage>
</organism>